<dbReference type="NCBIfam" id="NF041645">
    <property type="entry name" value="prot_kin_PA4780"/>
    <property type="match status" value="1"/>
</dbReference>
<keyword evidence="14" id="KW-1185">Reference proteome</keyword>
<keyword evidence="8" id="KW-0067">ATP-binding</keyword>
<dbReference type="EC" id="2.7.11.1" evidence="2"/>
<dbReference type="PANTHER" id="PTHR45723">
    <property type="entry name" value="SERINE/THREONINE-PROTEIN KINASE RIO1"/>
    <property type="match status" value="1"/>
</dbReference>
<evidence type="ECO:0000313" key="13">
    <source>
        <dbReference type="EMBL" id="MEY2181221.1"/>
    </source>
</evidence>
<keyword evidence="4" id="KW-0808">Transferase</keyword>
<evidence type="ECO:0000256" key="10">
    <source>
        <dbReference type="ARBA" id="ARBA00047899"/>
    </source>
</evidence>
<dbReference type="InterPro" id="IPR000719">
    <property type="entry name" value="Prot_kinase_dom"/>
</dbReference>
<protein>
    <recommendedName>
        <fullName evidence="2">non-specific serine/threonine protein kinase</fullName>
        <ecNumber evidence="2">2.7.11.1</ecNumber>
    </recommendedName>
</protein>
<dbReference type="Pfam" id="PF01163">
    <property type="entry name" value="RIO1"/>
    <property type="match status" value="1"/>
</dbReference>
<comment type="similarity">
    <text evidence="1">Belongs to the protein kinase superfamily. RIO-type Ser/Thr kinase family.</text>
</comment>
<dbReference type="EMBL" id="JBGBPY010000001">
    <property type="protein sequence ID" value="MEY2181221.1"/>
    <property type="molecule type" value="Genomic_DNA"/>
</dbReference>
<proteinExistence type="inferred from homology"/>
<organism evidence="13 14">
    <name type="scientific">Rhodanobacter humi</name>
    <dbReference type="NCBI Taxonomy" id="1888173"/>
    <lineage>
        <taxon>Bacteria</taxon>
        <taxon>Pseudomonadati</taxon>
        <taxon>Pseudomonadota</taxon>
        <taxon>Gammaproteobacteria</taxon>
        <taxon>Lysobacterales</taxon>
        <taxon>Rhodanobacteraceae</taxon>
        <taxon>Rhodanobacter</taxon>
    </lineage>
</organism>
<dbReference type="Gene3D" id="3.30.200.20">
    <property type="entry name" value="Phosphorylase Kinase, domain 1"/>
    <property type="match status" value="1"/>
</dbReference>
<comment type="caution">
    <text evidence="13">The sequence shown here is derived from an EMBL/GenBank/DDBJ whole genome shotgun (WGS) entry which is preliminary data.</text>
</comment>
<name>A0ABV4AP73_9GAMM</name>
<evidence type="ECO:0000256" key="3">
    <source>
        <dbReference type="ARBA" id="ARBA00022527"/>
    </source>
</evidence>
<keyword evidence="7" id="KW-0418">Kinase</keyword>
<evidence type="ECO:0000256" key="9">
    <source>
        <dbReference type="ARBA" id="ARBA00022842"/>
    </source>
</evidence>
<dbReference type="InterPro" id="IPR048148">
    <property type="entry name" value="Prot_kin_PA4780"/>
</dbReference>
<gene>
    <name evidence="13" type="ORF">AB7878_02225</name>
</gene>
<dbReference type="InterPro" id="IPR000687">
    <property type="entry name" value="RIO_kinase"/>
</dbReference>
<evidence type="ECO:0000256" key="5">
    <source>
        <dbReference type="ARBA" id="ARBA00022723"/>
    </source>
</evidence>
<keyword evidence="9" id="KW-0460">Magnesium</keyword>
<evidence type="ECO:0000256" key="7">
    <source>
        <dbReference type="ARBA" id="ARBA00022777"/>
    </source>
</evidence>
<comment type="catalytic activity">
    <reaction evidence="11">
        <text>L-seryl-[protein] + ATP = O-phospho-L-seryl-[protein] + ADP + H(+)</text>
        <dbReference type="Rhea" id="RHEA:17989"/>
        <dbReference type="Rhea" id="RHEA-COMP:9863"/>
        <dbReference type="Rhea" id="RHEA-COMP:11604"/>
        <dbReference type="ChEBI" id="CHEBI:15378"/>
        <dbReference type="ChEBI" id="CHEBI:29999"/>
        <dbReference type="ChEBI" id="CHEBI:30616"/>
        <dbReference type="ChEBI" id="CHEBI:83421"/>
        <dbReference type="ChEBI" id="CHEBI:456216"/>
        <dbReference type="EC" id="2.7.11.1"/>
    </reaction>
</comment>
<reference evidence="13 14" key="1">
    <citation type="submission" date="2024-07" db="EMBL/GenBank/DDBJ databases">
        <title>Molecular mechanisms and environmental adaptations of flagellar loss and biofilm growth of Rhodanobacter under environmental stress.</title>
        <authorList>
            <person name="Chen M."/>
        </authorList>
    </citation>
    <scope>NUCLEOTIDE SEQUENCE [LARGE SCALE GENOMIC DNA]</scope>
    <source>
        <strain evidence="13 14">RS22</strain>
    </source>
</reference>
<dbReference type="SUPFAM" id="SSF56112">
    <property type="entry name" value="Protein kinase-like (PK-like)"/>
    <property type="match status" value="1"/>
</dbReference>
<keyword evidence="5" id="KW-0479">Metal-binding</keyword>
<dbReference type="Gene3D" id="1.10.510.10">
    <property type="entry name" value="Transferase(Phosphotransferase) domain 1"/>
    <property type="match status" value="1"/>
</dbReference>
<dbReference type="InterPro" id="IPR018934">
    <property type="entry name" value="RIO_dom"/>
</dbReference>
<dbReference type="InterPro" id="IPR018935">
    <property type="entry name" value="RIO_kinase_CS"/>
</dbReference>
<feature type="domain" description="Protein kinase" evidence="12">
    <location>
        <begin position="17"/>
        <end position="285"/>
    </location>
</feature>
<evidence type="ECO:0000256" key="1">
    <source>
        <dbReference type="ARBA" id="ARBA00009196"/>
    </source>
</evidence>
<evidence type="ECO:0000256" key="11">
    <source>
        <dbReference type="ARBA" id="ARBA00048679"/>
    </source>
</evidence>
<dbReference type="Proteomes" id="UP001562159">
    <property type="component" value="Unassembled WGS sequence"/>
</dbReference>
<sequence>MKTPAGLQALIDDGVIDEVLRPLKSGKEASVYVVRSGDAIRCAKVYKDMAQRSFQQRVQYQEGRKVRGSRQARAMGKATKFGRKEAEAAWKNAEVDALYQLVAAGVRVPQPHGYFNGVLVMELVADADGDSAPRLGEVELSADTAREFHRVLIRQVARMLCEGLIHGDLSEYNVLVAPDGPVIIDLPQVVSAAGNNAARTMLRRDVGNLTISLARFAPELLDTHYAEEMWALFEQGELQPDSELSGHFVFDESDVDVDSVMQSILDAREEARIRQLGREAAAAEP</sequence>
<dbReference type="CDD" id="cd05145">
    <property type="entry name" value="RIO1_like"/>
    <property type="match status" value="1"/>
</dbReference>
<dbReference type="PROSITE" id="PS01245">
    <property type="entry name" value="RIO1"/>
    <property type="match status" value="1"/>
</dbReference>
<evidence type="ECO:0000256" key="2">
    <source>
        <dbReference type="ARBA" id="ARBA00012513"/>
    </source>
</evidence>
<keyword evidence="3" id="KW-0723">Serine/threonine-protein kinase</keyword>
<evidence type="ECO:0000256" key="4">
    <source>
        <dbReference type="ARBA" id="ARBA00022679"/>
    </source>
</evidence>
<comment type="catalytic activity">
    <reaction evidence="10">
        <text>L-threonyl-[protein] + ATP = O-phospho-L-threonyl-[protein] + ADP + H(+)</text>
        <dbReference type="Rhea" id="RHEA:46608"/>
        <dbReference type="Rhea" id="RHEA-COMP:11060"/>
        <dbReference type="Rhea" id="RHEA-COMP:11605"/>
        <dbReference type="ChEBI" id="CHEBI:15378"/>
        <dbReference type="ChEBI" id="CHEBI:30013"/>
        <dbReference type="ChEBI" id="CHEBI:30616"/>
        <dbReference type="ChEBI" id="CHEBI:61977"/>
        <dbReference type="ChEBI" id="CHEBI:456216"/>
        <dbReference type="EC" id="2.7.11.1"/>
    </reaction>
</comment>
<evidence type="ECO:0000259" key="12">
    <source>
        <dbReference type="PROSITE" id="PS50011"/>
    </source>
</evidence>
<evidence type="ECO:0000256" key="6">
    <source>
        <dbReference type="ARBA" id="ARBA00022741"/>
    </source>
</evidence>
<accession>A0ABV4AP73</accession>
<dbReference type="InterPro" id="IPR051272">
    <property type="entry name" value="RIO-type_Ser/Thr_kinase"/>
</dbReference>
<dbReference type="InterPro" id="IPR011009">
    <property type="entry name" value="Kinase-like_dom_sf"/>
</dbReference>
<evidence type="ECO:0000256" key="8">
    <source>
        <dbReference type="ARBA" id="ARBA00022840"/>
    </source>
</evidence>
<dbReference type="PROSITE" id="PS50011">
    <property type="entry name" value="PROTEIN_KINASE_DOM"/>
    <property type="match status" value="1"/>
</dbReference>
<evidence type="ECO:0000313" key="14">
    <source>
        <dbReference type="Proteomes" id="UP001562159"/>
    </source>
</evidence>
<keyword evidence="6" id="KW-0547">Nucleotide-binding</keyword>
<dbReference type="SMART" id="SM00090">
    <property type="entry name" value="RIO"/>
    <property type="match status" value="1"/>
</dbReference>